<organism evidence="2 3">
    <name type="scientific">Plectus sambesii</name>
    <dbReference type="NCBI Taxonomy" id="2011161"/>
    <lineage>
        <taxon>Eukaryota</taxon>
        <taxon>Metazoa</taxon>
        <taxon>Ecdysozoa</taxon>
        <taxon>Nematoda</taxon>
        <taxon>Chromadorea</taxon>
        <taxon>Plectida</taxon>
        <taxon>Plectina</taxon>
        <taxon>Plectoidea</taxon>
        <taxon>Plectidae</taxon>
        <taxon>Plectus</taxon>
    </lineage>
</organism>
<feature type="compositionally biased region" description="Basic and acidic residues" evidence="1">
    <location>
        <begin position="82"/>
        <end position="94"/>
    </location>
</feature>
<protein>
    <submittedName>
        <fullName evidence="3">Uncharacterized protein</fullName>
    </submittedName>
</protein>
<dbReference type="WBParaSite" id="PSAMB.scaffold331size56319.g4760.t1">
    <property type="protein sequence ID" value="PSAMB.scaffold331size56319.g4760.t1"/>
    <property type="gene ID" value="PSAMB.scaffold331size56319.g4760"/>
</dbReference>
<feature type="region of interest" description="Disordered" evidence="1">
    <location>
        <begin position="307"/>
        <end position="538"/>
    </location>
</feature>
<feature type="region of interest" description="Disordered" evidence="1">
    <location>
        <begin position="1127"/>
        <end position="1177"/>
    </location>
</feature>
<feature type="compositionally biased region" description="Basic and acidic residues" evidence="1">
    <location>
        <begin position="602"/>
        <end position="622"/>
    </location>
</feature>
<feature type="compositionally biased region" description="Polar residues" evidence="1">
    <location>
        <begin position="1764"/>
        <end position="1773"/>
    </location>
</feature>
<feature type="compositionally biased region" description="Basic and acidic residues" evidence="1">
    <location>
        <begin position="686"/>
        <end position="717"/>
    </location>
</feature>
<feature type="compositionally biased region" description="Polar residues" evidence="1">
    <location>
        <begin position="355"/>
        <end position="365"/>
    </location>
</feature>
<feature type="compositionally biased region" description="Basic and acidic residues" evidence="1">
    <location>
        <begin position="473"/>
        <end position="483"/>
    </location>
</feature>
<feature type="compositionally biased region" description="Polar residues" evidence="1">
    <location>
        <begin position="62"/>
        <end position="81"/>
    </location>
</feature>
<evidence type="ECO:0000256" key="1">
    <source>
        <dbReference type="SAM" id="MobiDB-lite"/>
    </source>
</evidence>
<feature type="region of interest" description="Disordered" evidence="1">
    <location>
        <begin position="879"/>
        <end position="947"/>
    </location>
</feature>
<evidence type="ECO:0000313" key="3">
    <source>
        <dbReference type="WBParaSite" id="PSAMB.scaffold331size56319.g4760.t1"/>
    </source>
</evidence>
<feature type="compositionally biased region" description="Low complexity" evidence="1">
    <location>
        <begin position="1061"/>
        <end position="1076"/>
    </location>
</feature>
<proteinExistence type="predicted"/>
<feature type="compositionally biased region" description="Low complexity" evidence="1">
    <location>
        <begin position="373"/>
        <end position="385"/>
    </location>
</feature>
<reference evidence="3" key="1">
    <citation type="submission" date="2022-11" db="UniProtKB">
        <authorList>
            <consortium name="WormBaseParasite"/>
        </authorList>
    </citation>
    <scope>IDENTIFICATION</scope>
</reference>
<feature type="compositionally biased region" description="Polar residues" evidence="1">
    <location>
        <begin position="29"/>
        <end position="48"/>
    </location>
</feature>
<feature type="region of interest" description="Disordered" evidence="1">
    <location>
        <begin position="1761"/>
        <end position="1796"/>
    </location>
</feature>
<evidence type="ECO:0000313" key="2">
    <source>
        <dbReference type="Proteomes" id="UP000887566"/>
    </source>
</evidence>
<feature type="compositionally biased region" description="Basic and acidic residues" evidence="1">
    <location>
        <begin position="646"/>
        <end position="657"/>
    </location>
</feature>
<sequence length="1796" mass="193731">MASGHYHRRWSGSSVSGGAAASNLGGTYKSLSSAVEPSTHGTSWNSVRWNKPSAAYRDHSSRIGSTFSSTKPSYSLSTADRYSSRRSNDYKRPSLDNGPSPGSYASRRSSLQPTTSSTPRYLAPSLLASPNPSNSSSYSPSTNNRYEPSKRYTSPSYSSSRTSSYNYNSPSNNYSTPSNNYSSPTSNYSSALAAALGKAERPWRTRMADSARQRAYGGEATPPTRSSGRTTPRSRRSSASSGDELSTAVASLKNYADSAISNGARYGKKSLGSSTVPTISENIALLSSNGNADNDKRLPTSALRDCYLTKSYPPPTRTSPTPVSPHSSSPLAVSLSTSRDFSSPTPLTKKWPGTQDLQPKSPTLNSSRHSSRPDSPSEPSIIEGESAAKDANDAACFQYSDVDVVPLPSGEGGGGVSEGVEKKAKENGSSQDEPPSVAGSEKQKKRRLRKRTTLDKLSPSPANASGNQSSSDEESRVDSEEARPRRRRRSKARQRETSVEEDASVAIATAEETKKTKKTSAPPAKLQRSVTDVDNGEDDVRTCLDDIEQTFVDTAQLLVNDIDKLVEEALASDNNDTQQSTKSAKANVKKDEKSSSVSLSEVSKKDVEKAAAKVDEHADAPESKAATKPKTVRVPLKPKRTSALKDQTKKEAEDDAKTPVTAPSNNKNKQKATTLEKVADSATKLDAGKESEFKELNGTEQRSEPVAKAPEAVKKDVKPLPPKEVSAKMAFTRPNPELIVEHVLLERVKEECAISLREPCKPLVELFIDVSFQLMGDEQECDINRGMPRASVTHRNLIREPCKRLAVEPPITALALVKKALVSPSSTVRAEITIKVAPKVLAQLRTASSTNRVAAVTEILRRPNSIGRAEIVVRTRGDSNKIGNLSKSGNSKSTPLATARASFAAVPRRGENSAGQQPRTSKDGGLAATGDLPWRSAGRSGERAAVVDSSTFADDDVAAVDELARAEALLSSLAAWERDQQKRRTLGGDQQQQQPLNSSGAGAGRFGVPSAVPIADQRRSLPVVDQRSEQVAKNRTACVPGDVQLPKQQQQQPGEKWRKQSGPSSSIESGVSGAAATKKKRQQTNGALFSPPPTAGALSPFSAVSAATDSPASSSLLLPAPVVRVLQPPRNKQRATITPSRQRLNSTDSQLSYASAASSTASGDKHPPFSRPTPSLSEVDQNMLDLLTLGEQLSGSRASLQTVQYTLFMKWLEDDIKSWTNVNPKPDLLVPCDLPSMLDLDERSVGSASAEVAAINEHDGKQSRRLHPHHAPDLIPRVEVKAKAAPVRRGSNQTQSSTDSARNMIGKAIEKTQQTRKLEAHRLSFPNNAGRSPPEKSHRSFEAYDYLPFQQQKAVSENYYGRIASGAAAVVRGVGANNANSSRHPKSVGSVHSLPESALIRPKAVRAVPPPAQQPAFERQKPNAPLLPDHLLTLDNLVAELDLNTDGMTTSMEMRQSFPTAGIHREEDMLAVPEYSHPRHHEKPMSSSYDRDVKKSQHQRTLDEATNFMNAVAGEYGTRSAGEVMSPYLDKNDELGGQRVDYMRSMFESKNNEEQQPAWRRNVGGGSSKSTPRRPSIPNEDEGNYYEINDLLKTYPHSSIGEISSISQSIGSFTPSSPRSNRKAPSDAYPPVPISSLPARPPEKKYINSLPSSSQDLDYDDDGNYDNIPMPISNRVSQRSSPSRIVQPAHQVTASNSNLSKSQAGAKLSQLLRKIGGSGSSSRPPQPASSMIALHKTSHEQSPHPALYKSNSVGYEPWAKDVLNASSGPTPTLDNGKKAGLGKRLKQSLFGSSKRK</sequence>
<feature type="compositionally biased region" description="Polar residues" evidence="1">
    <location>
        <begin position="988"/>
        <end position="1000"/>
    </location>
</feature>
<feature type="compositionally biased region" description="Low complexity" evidence="1">
    <location>
        <begin position="152"/>
        <end position="190"/>
    </location>
</feature>
<accession>A0A914W789</accession>
<feature type="compositionally biased region" description="Polar residues" evidence="1">
    <location>
        <begin position="572"/>
        <end position="584"/>
    </location>
</feature>
<feature type="region of interest" description="Disordered" evidence="1">
    <location>
        <begin position="1"/>
        <end position="245"/>
    </location>
</feature>
<feature type="compositionally biased region" description="Polar residues" evidence="1">
    <location>
        <begin position="661"/>
        <end position="673"/>
    </location>
</feature>
<dbReference type="Proteomes" id="UP000887566">
    <property type="component" value="Unplaced"/>
</dbReference>
<feature type="region of interest" description="Disordered" evidence="1">
    <location>
        <begin position="982"/>
        <end position="1093"/>
    </location>
</feature>
<feature type="compositionally biased region" description="Basic and acidic residues" evidence="1">
    <location>
        <begin position="198"/>
        <end position="212"/>
    </location>
</feature>
<feature type="compositionally biased region" description="Low complexity" evidence="1">
    <location>
        <begin position="318"/>
        <end position="338"/>
    </location>
</feature>
<feature type="region of interest" description="Disordered" evidence="1">
    <location>
        <begin position="570"/>
        <end position="717"/>
    </location>
</feature>
<keyword evidence="2" id="KW-1185">Reference proteome</keyword>
<name>A0A914W789_9BILA</name>
<feature type="compositionally biased region" description="Polar residues" evidence="1">
    <location>
        <begin position="1674"/>
        <end position="1702"/>
    </location>
</feature>
<feature type="compositionally biased region" description="Basic residues" evidence="1">
    <location>
        <begin position="1"/>
        <end position="10"/>
    </location>
</feature>
<feature type="compositionally biased region" description="Polar residues" evidence="1">
    <location>
        <begin position="1134"/>
        <end position="1148"/>
    </location>
</feature>
<feature type="compositionally biased region" description="Low complexity" evidence="1">
    <location>
        <begin position="1149"/>
        <end position="1162"/>
    </location>
</feature>
<feature type="region of interest" description="Disordered" evidence="1">
    <location>
        <begin position="1610"/>
        <end position="1702"/>
    </location>
</feature>
<feature type="region of interest" description="Disordered" evidence="1">
    <location>
        <begin position="1549"/>
        <end position="1582"/>
    </location>
</feature>
<feature type="compositionally biased region" description="Low complexity" evidence="1">
    <location>
        <begin position="220"/>
        <end position="242"/>
    </location>
</feature>
<feature type="compositionally biased region" description="Low complexity" evidence="1">
    <location>
        <begin position="11"/>
        <end position="26"/>
    </location>
</feature>
<feature type="compositionally biased region" description="Polar residues" evidence="1">
    <location>
        <begin position="106"/>
        <end position="119"/>
    </location>
</feature>
<feature type="compositionally biased region" description="Low complexity" evidence="1">
    <location>
        <begin position="121"/>
        <end position="141"/>
    </location>
</feature>
<feature type="compositionally biased region" description="Polar residues" evidence="1">
    <location>
        <begin position="881"/>
        <end position="896"/>
    </location>
</feature>